<feature type="transmembrane region" description="Helical" evidence="7">
    <location>
        <begin position="226"/>
        <end position="246"/>
    </location>
</feature>
<feature type="transmembrane region" description="Helical" evidence="7">
    <location>
        <begin position="49"/>
        <end position="66"/>
    </location>
</feature>
<dbReference type="Proteomes" id="UP001149331">
    <property type="component" value="Unassembled WGS sequence"/>
</dbReference>
<dbReference type="Proteomes" id="UP000283992">
    <property type="component" value="Unassembled WGS sequence"/>
</dbReference>
<evidence type="ECO:0000313" key="21">
    <source>
        <dbReference type="EMBL" id="RHG83672.1"/>
    </source>
</evidence>
<keyword evidence="4 7" id="KW-0812">Transmembrane</keyword>
<evidence type="ECO:0000313" key="24">
    <source>
        <dbReference type="Proteomes" id="UP000283834"/>
    </source>
</evidence>
<sequence length="313" mass="33849">MEKKLQNPGVVFALALLCCALWGSAFPCVKIGYEWLAIEGAGSQILFAGYRFFLAGIFTFLIGSFLEKRWLMIRRSSVLPVFGQGMLQTFIQYICFYIGLAHTTGAKGSVINASNAFFALIFAHFMIKSEKMTWKKSIGCLIGFAGVIVINLTPGGMAGGFQWMGEGLILVCSMAYGASSVTLKLLSGKETPTAITAFQLLFGGGMLILAGVLLGGHVRGFTMRSVLLLLYMALLSTAAFSIWALLLKYNPVGKVAVFGFTIPVFGVALSAVFLGEDIWKIQNLAALILVSAGIIFVNREKESKNDTDQRADL</sequence>
<dbReference type="EMBL" id="QRWQ01000004">
    <property type="protein sequence ID" value="RGT40145.1"/>
    <property type="molecule type" value="Genomic_DNA"/>
</dbReference>
<dbReference type="Proteomes" id="UP000285697">
    <property type="component" value="Unassembled WGS sequence"/>
</dbReference>
<accession>A0A2N5P0F7</accession>
<feature type="domain" description="EamA" evidence="8">
    <location>
        <begin position="164"/>
        <end position="298"/>
    </location>
</feature>
<evidence type="ECO:0000313" key="29">
    <source>
        <dbReference type="Proteomes" id="UP000286137"/>
    </source>
</evidence>
<dbReference type="EMBL" id="JAPZEG010000014">
    <property type="protein sequence ID" value="MDE1204246.1"/>
    <property type="molecule type" value="Genomic_DNA"/>
</dbReference>
<evidence type="ECO:0000313" key="11">
    <source>
        <dbReference type="EMBL" id="MDB8739479.1"/>
    </source>
</evidence>
<evidence type="ECO:0000256" key="5">
    <source>
        <dbReference type="ARBA" id="ARBA00022989"/>
    </source>
</evidence>
<dbReference type="SUPFAM" id="SSF103481">
    <property type="entry name" value="Multidrug resistance efflux transporter EmrE"/>
    <property type="match status" value="2"/>
</dbReference>
<dbReference type="EMBL" id="JAAIRV010000017">
    <property type="protein sequence ID" value="NSI58684.1"/>
    <property type="molecule type" value="Genomic_DNA"/>
</dbReference>
<comment type="similarity">
    <text evidence="2">Belongs to the EamA transporter family.</text>
</comment>
<evidence type="ECO:0000313" key="18">
    <source>
        <dbReference type="EMBL" id="RGT40145.1"/>
    </source>
</evidence>
<dbReference type="InterPro" id="IPR037185">
    <property type="entry name" value="EmrE-like"/>
</dbReference>
<dbReference type="Pfam" id="PF00892">
    <property type="entry name" value="EamA"/>
    <property type="match status" value="2"/>
</dbReference>
<dbReference type="Proteomes" id="UP001297422">
    <property type="component" value="Unassembled WGS sequence"/>
</dbReference>
<evidence type="ECO:0000313" key="23">
    <source>
        <dbReference type="Proteomes" id="UP000260808"/>
    </source>
</evidence>
<dbReference type="Proteomes" id="UP001296580">
    <property type="component" value="Unassembled WGS sequence"/>
</dbReference>
<dbReference type="GeneID" id="57434079"/>
<evidence type="ECO:0000256" key="3">
    <source>
        <dbReference type="ARBA" id="ARBA00022475"/>
    </source>
</evidence>
<protein>
    <submittedName>
        <fullName evidence="21">DMT family transporter</fullName>
    </submittedName>
</protein>
<evidence type="ECO:0000313" key="22">
    <source>
        <dbReference type="EMBL" id="RHJ11443.1"/>
    </source>
</evidence>
<evidence type="ECO:0000259" key="8">
    <source>
        <dbReference type="Pfam" id="PF00892"/>
    </source>
</evidence>
<name>A0A2N5P0F7_MEDGN</name>
<evidence type="ECO:0000313" key="16">
    <source>
        <dbReference type="EMBL" id="RGM23411.1"/>
    </source>
</evidence>
<dbReference type="Proteomes" id="UP000284472">
    <property type="component" value="Unassembled WGS sequence"/>
</dbReference>
<evidence type="ECO:0000313" key="28">
    <source>
        <dbReference type="Proteomes" id="UP000285697"/>
    </source>
</evidence>
<organism evidence="21 25">
    <name type="scientific">Mediterraneibacter gnavus</name>
    <name type="common">Ruminococcus gnavus</name>
    <dbReference type="NCBI Taxonomy" id="33038"/>
    <lineage>
        <taxon>Bacteria</taxon>
        <taxon>Bacillati</taxon>
        <taxon>Bacillota</taxon>
        <taxon>Clostridia</taxon>
        <taxon>Lachnospirales</taxon>
        <taxon>Lachnospiraceae</taxon>
        <taxon>Mediterraneibacter</taxon>
    </lineage>
</organism>
<dbReference type="InterPro" id="IPR000620">
    <property type="entry name" value="EamA_dom"/>
</dbReference>
<reference evidence="23 24" key="1">
    <citation type="submission" date="2018-08" db="EMBL/GenBank/DDBJ databases">
        <title>A genome reference for cultivated species of the human gut microbiota.</title>
        <authorList>
            <person name="Zou Y."/>
            <person name="Xue W."/>
            <person name="Luo G."/>
        </authorList>
    </citation>
    <scope>NUCLEOTIDE SEQUENCE [LARGE SCALE GENOMIC DNA]</scope>
    <source>
        <strain evidence="18 24">AF19-16AC</strain>
        <strain evidence="17 29">AF27-4BH</strain>
        <strain evidence="22 26">AM12-54</strain>
        <strain evidence="21 25">AM21-18</strain>
        <strain evidence="20 28">AM22-7AC</strain>
        <strain evidence="19 27">AM32-6</strain>
        <strain evidence="16 23">TF01-20-2</strain>
    </source>
</reference>
<feature type="transmembrane region" description="Helical" evidence="7">
    <location>
        <begin position="255"/>
        <end position="275"/>
    </location>
</feature>
<evidence type="ECO:0000313" key="20">
    <source>
        <dbReference type="EMBL" id="RHG21142.1"/>
    </source>
</evidence>
<dbReference type="Proteomes" id="UP000283834">
    <property type="component" value="Unassembled WGS sequence"/>
</dbReference>
<evidence type="ECO:0000313" key="13">
    <source>
        <dbReference type="EMBL" id="NSI19176.1"/>
    </source>
</evidence>
<reference evidence="12" key="5">
    <citation type="submission" date="2022-12" db="EMBL/GenBank/DDBJ databases">
        <title>Genome of R. gnavus strain RSHDN_120.</title>
        <authorList>
            <person name="Abdugheni R."/>
        </authorList>
    </citation>
    <scope>NUCLEOTIDE SEQUENCE</scope>
    <source>
        <strain evidence="12">RSHDN_120</strain>
    </source>
</reference>
<comment type="caution">
    <text evidence="21">The sequence shown here is derived from an EMBL/GenBank/DDBJ whole genome shotgun (WGS) entry which is preliminary data.</text>
</comment>
<reference evidence="13" key="2">
    <citation type="journal article" date="2020" name="Cell Host Microbe">
        <title>Functional and Genomic Variation between Human-Derived Isolates of Lachnospiraceae Reveals Inter- and Intra-Species Diversity.</title>
        <authorList>
            <person name="Sorbara M.T."/>
            <person name="Littmann E.R."/>
            <person name="Fontana E."/>
            <person name="Moody T.U."/>
            <person name="Kohout C.E."/>
            <person name="Gjonbalaj M."/>
            <person name="Eaton V."/>
            <person name="Seok R."/>
            <person name="Leiner I.M."/>
            <person name="Pamer E.G."/>
        </authorList>
    </citation>
    <scope>NUCLEOTIDE SEQUENCE</scope>
    <source>
        <strain evidence="15">MSK.11.9</strain>
        <strain evidence="14">MSK.15.32</strain>
        <strain evidence="13">MSK.22.53</strain>
    </source>
</reference>
<dbReference type="Proteomes" id="UP001296581">
    <property type="component" value="Unassembled WGS sequence"/>
</dbReference>
<evidence type="ECO:0000313" key="10">
    <source>
        <dbReference type="EMBL" id="MCB5619328.1"/>
    </source>
</evidence>
<reference evidence="13" key="3">
    <citation type="submission" date="2020-02" db="EMBL/GenBank/DDBJ databases">
        <authorList>
            <person name="Littmann E."/>
            <person name="Sorbara M."/>
        </authorList>
    </citation>
    <scope>NUCLEOTIDE SEQUENCE</scope>
    <source>
        <strain evidence="15">MSK.11.9</strain>
        <strain evidence="14">MSK.15.32</strain>
        <strain evidence="13">MSK.22.53</strain>
    </source>
</reference>
<evidence type="ECO:0000313" key="12">
    <source>
        <dbReference type="EMBL" id="MDE1204246.1"/>
    </source>
</evidence>
<dbReference type="EMBL" id="JAQMLR010000012">
    <property type="protein sequence ID" value="MDB8739479.1"/>
    <property type="molecule type" value="Genomic_DNA"/>
</dbReference>
<dbReference type="EMBL" id="QRLN01000012">
    <property type="protein sequence ID" value="RHJ11443.1"/>
    <property type="molecule type" value="Genomic_DNA"/>
</dbReference>
<evidence type="ECO:0000313" key="14">
    <source>
        <dbReference type="EMBL" id="NSI58684.1"/>
    </source>
</evidence>
<dbReference type="AlphaFoldDB" id="A0A2N5P0F7"/>
<dbReference type="EMBL" id="QRIA01000004">
    <property type="protein sequence ID" value="RHG21142.1"/>
    <property type="molecule type" value="Genomic_DNA"/>
</dbReference>
<evidence type="ECO:0000313" key="9">
    <source>
        <dbReference type="EMBL" id="MCB5493341.1"/>
    </source>
</evidence>
<dbReference type="PANTHER" id="PTHR32322:SF18">
    <property type="entry name" value="S-ADENOSYLMETHIONINE_S-ADENOSYLHOMOCYSTEINE TRANSPORTER"/>
    <property type="match status" value="1"/>
</dbReference>
<feature type="domain" description="EamA" evidence="8">
    <location>
        <begin position="13"/>
        <end position="151"/>
    </location>
</feature>
<comment type="subcellular location">
    <subcellularLocation>
        <location evidence="1">Cell membrane</location>
        <topology evidence="1">Multi-pass membrane protein</topology>
    </subcellularLocation>
</comment>
<feature type="transmembrane region" description="Helical" evidence="7">
    <location>
        <begin position="193"/>
        <end position="214"/>
    </location>
</feature>
<feature type="transmembrane region" description="Helical" evidence="7">
    <location>
        <begin position="106"/>
        <end position="127"/>
    </location>
</feature>
<evidence type="ECO:0000313" key="25">
    <source>
        <dbReference type="Proteomes" id="UP000283981"/>
    </source>
</evidence>
<evidence type="ECO:0000313" key="26">
    <source>
        <dbReference type="Proteomes" id="UP000283992"/>
    </source>
</evidence>
<dbReference type="RefSeq" id="WP_004844023.1">
    <property type="nucleotide sequence ID" value="NZ_CABKQB010000002.1"/>
</dbReference>
<evidence type="ECO:0000256" key="7">
    <source>
        <dbReference type="SAM" id="Phobius"/>
    </source>
</evidence>
<evidence type="ECO:0000256" key="4">
    <source>
        <dbReference type="ARBA" id="ARBA00022692"/>
    </source>
</evidence>
<feature type="transmembrane region" description="Helical" evidence="7">
    <location>
        <begin position="281"/>
        <end position="297"/>
    </location>
</feature>
<dbReference type="Proteomes" id="UP001211731">
    <property type="component" value="Unassembled WGS sequence"/>
</dbReference>
<evidence type="ECO:0000313" key="27">
    <source>
        <dbReference type="Proteomes" id="UP000284472"/>
    </source>
</evidence>
<dbReference type="GO" id="GO:0005886">
    <property type="term" value="C:plasma membrane"/>
    <property type="evidence" value="ECO:0007669"/>
    <property type="project" value="UniProtKB-SubCell"/>
</dbReference>
<keyword evidence="3" id="KW-1003">Cell membrane</keyword>
<dbReference type="EMBL" id="JAAIRM010000010">
    <property type="protein sequence ID" value="NSI19176.1"/>
    <property type="molecule type" value="Genomic_DNA"/>
</dbReference>
<feature type="transmembrane region" description="Helical" evidence="7">
    <location>
        <begin position="78"/>
        <end position="100"/>
    </location>
</feature>
<evidence type="ECO:0000313" key="15">
    <source>
        <dbReference type="EMBL" id="NSI65170.1"/>
    </source>
</evidence>
<evidence type="ECO:0000256" key="1">
    <source>
        <dbReference type="ARBA" id="ARBA00004651"/>
    </source>
</evidence>
<dbReference type="EMBL" id="JAJBOM010000011">
    <property type="protein sequence ID" value="MCB5619328.1"/>
    <property type="molecule type" value="Genomic_DNA"/>
</dbReference>
<evidence type="ECO:0000313" key="19">
    <source>
        <dbReference type="EMBL" id="RHD05551.1"/>
    </source>
</evidence>
<reference evidence="9" key="4">
    <citation type="submission" date="2021-10" db="EMBL/GenBank/DDBJ databases">
        <title>Collection of gut derived symbiotic bacterial strains cultured from healthy donors.</title>
        <authorList>
            <person name="Lin H."/>
            <person name="Littmann E."/>
            <person name="Claire K."/>
            <person name="Pamer E."/>
        </authorList>
    </citation>
    <scope>NUCLEOTIDE SEQUENCE</scope>
    <source>
        <strain evidence="10">MSK.23.18</strain>
        <strain evidence="9">MSK.23.4</strain>
    </source>
</reference>
<dbReference type="STRING" id="33038.GCA_900067245_02173"/>
<dbReference type="EMBL" id="QSIR01000014">
    <property type="protein sequence ID" value="RHD05551.1"/>
    <property type="molecule type" value="Genomic_DNA"/>
</dbReference>
<gene>
    <name evidence="22" type="ORF">DW142_09715</name>
    <name evidence="21" type="ORF">DW243_09865</name>
    <name evidence="20" type="ORF">DW270_04835</name>
    <name evidence="19" type="ORF">DW812_10390</name>
    <name evidence="18" type="ORF">DWX36_06225</name>
    <name evidence="17" type="ORF">DWY88_07925</name>
    <name evidence="16" type="ORF">DXC31_07075</name>
    <name evidence="13" type="ORF">G4958_07430</name>
    <name evidence="15" type="ORF">G4981_07775</name>
    <name evidence="14" type="ORF">G4993_09745</name>
    <name evidence="10" type="ORF">LIQ08_09220</name>
    <name evidence="9" type="ORF">LIQ10_06250</name>
    <name evidence="12" type="ORF">O4N78_11860</name>
    <name evidence="11" type="ORF">PNU63_11990</name>
</gene>
<dbReference type="InterPro" id="IPR050638">
    <property type="entry name" value="AA-Vitamin_Transporters"/>
</dbReference>
<dbReference type="Proteomes" id="UP000286137">
    <property type="component" value="Unassembled WGS sequence"/>
</dbReference>
<evidence type="ECO:0000256" key="2">
    <source>
        <dbReference type="ARBA" id="ARBA00007362"/>
    </source>
</evidence>
<keyword evidence="6 7" id="KW-0472">Membrane</keyword>
<dbReference type="Proteomes" id="UP001296643">
    <property type="component" value="Unassembled WGS sequence"/>
</dbReference>
<reference evidence="11" key="6">
    <citation type="submission" date="2023-01" db="EMBL/GenBank/DDBJ databases">
        <title>Human gut microbiome strain richness.</title>
        <authorList>
            <person name="Chen-Liaw A."/>
        </authorList>
    </citation>
    <scope>NUCLEOTIDE SEQUENCE</scope>
    <source>
        <strain evidence="11">1001217st1_A9_1001217B_191108</strain>
    </source>
</reference>
<dbReference type="Proteomes" id="UP001297370">
    <property type="component" value="Unassembled WGS sequence"/>
</dbReference>
<evidence type="ECO:0000256" key="6">
    <source>
        <dbReference type="ARBA" id="ARBA00023136"/>
    </source>
</evidence>
<dbReference type="EMBL" id="QRTJ01000012">
    <property type="protein sequence ID" value="RGQ68042.1"/>
    <property type="molecule type" value="Genomic_DNA"/>
</dbReference>
<dbReference type="Proteomes" id="UP000260808">
    <property type="component" value="Unassembled WGS sequence"/>
</dbReference>
<feature type="transmembrane region" description="Helical" evidence="7">
    <location>
        <begin position="139"/>
        <end position="161"/>
    </location>
</feature>
<proteinExistence type="inferred from homology"/>
<dbReference type="EMBL" id="JAJBNC010000008">
    <property type="protein sequence ID" value="MCB5493341.1"/>
    <property type="molecule type" value="Genomic_DNA"/>
</dbReference>
<dbReference type="Proteomes" id="UP000283981">
    <property type="component" value="Unassembled WGS sequence"/>
</dbReference>
<dbReference type="EMBL" id="JAAIRY010000010">
    <property type="protein sequence ID" value="NSI65170.1"/>
    <property type="molecule type" value="Genomic_DNA"/>
</dbReference>
<keyword evidence="5 7" id="KW-1133">Transmembrane helix</keyword>
<dbReference type="PANTHER" id="PTHR32322">
    <property type="entry name" value="INNER MEMBRANE TRANSPORTER"/>
    <property type="match status" value="1"/>
</dbReference>
<dbReference type="EMBL" id="QRIS01000015">
    <property type="protein sequence ID" value="RHG83672.1"/>
    <property type="molecule type" value="Genomic_DNA"/>
</dbReference>
<dbReference type="EMBL" id="QSSX01000013">
    <property type="protein sequence ID" value="RGM23411.1"/>
    <property type="molecule type" value="Genomic_DNA"/>
</dbReference>
<evidence type="ECO:0000313" key="17">
    <source>
        <dbReference type="EMBL" id="RGQ68042.1"/>
    </source>
</evidence>